<dbReference type="EMBL" id="CAJNOK010006400">
    <property type="protein sequence ID" value="CAF1002597.1"/>
    <property type="molecule type" value="Genomic_DNA"/>
</dbReference>
<dbReference type="Pfam" id="PF13148">
    <property type="entry name" value="DUF3987"/>
    <property type="match status" value="1"/>
</dbReference>
<evidence type="ECO:0000313" key="4">
    <source>
        <dbReference type="EMBL" id="CAF4503815.1"/>
    </source>
</evidence>
<evidence type="ECO:0000313" key="5">
    <source>
        <dbReference type="Proteomes" id="UP000663829"/>
    </source>
</evidence>
<dbReference type="EMBL" id="CAJOBA010006408">
    <property type="protein sequence ID" value="CAF3771938.1"/>
    <property type="molecule type" value="Genomic_DNA"/>
</dbReference>
<organism evidence="2 5">
    <name type="scientific">Didymodactylos carnosus</name>
    <dbReference type="NCBI Taxonomy" id="1234261"/>
    <lineage>
        <taxon>Eukaryota</taxon>
        <taxon>Metazoa</taxon>
        <taxon>Spiralia</taxon>
        <taxon>Gnathifera</taxon>
        <taxon>Rotifera</taxon>
        <taxon>Eurotatoria</taxon>
        <taxon>Bdelloidea</taxon>
        <taxon>Philodinida</taxon>
        <taxon>Philodinidae</taxon>
        <taxon>Didymodactylos</taxon>
    </lineage>
</organism>
<reference evidence="2" key="1">
    <citation type="submission" date="2021-02" db="EMBL/GenBank/DDBJ databases">
        <authorList>
            <person name="Nowell W R."/>
        </authorList>
    </citation>
    <scope>NUCLEOTIDE SEQUENCE</scope>
</reference>
<evidence type="ECO:0008006" key="6">
    <source>
        <dbReference type="Google" id="ProtNLM"/>
    </source>
</evidence>
<dbReference type="AlphaFoldDB" id="A0A816BYZ1"/>
<evidence type="ECO:0000313" key="2">
    <source>
        <dbReference type="EMBL" id="CAF1616637.1"/>
    </source>
</evidence>
<name>A0A816BYZ1_9BILA</name>
<gene>
    <name evidence="2" type="ORF">GPM918_LOCUS43468</name>
    <name evidence="1" type="ORF">OVA965_LOCUS14635</name>
    <name evidence="4" type="ORF">SRO942_LOCUS44967</name>
    <name evidence="3" type="ORF">TMI583_LOCUS14639</name>
</gene>
<keyword evidence="5" id="KW-1185">Reference proteome</keyword>
<accession>A0A816BYZ1</accession>
<comment type="caution">
    <text evidence="2">The sequence shown here is derived from an EMBL/GenBank/DDBJ whole genome shotgun (WGS) entry which is preliminary data.</text>
</comment>
<proteinExistence type="predicted"/>
<evidence type="ECO:0000313" key="3">
    <source>
        <dbReference type="EMBL" id="CAF3771938.1"/>
    </source>
</evidence>
<dbReference type="InterPro" id="IPR025048">
    <property type="entry name" value="DUF3987"/>
</dbReference>
<protein>
    <recommendedName>
        <fullName evidence="6">DUF3987 domain-containing protein</fullName>
    </recommendedName>
</protein>
<dbReference type="Proteomes" id="UP000677228">
    <property type="component" value="Unassembled WGS sequence"/>
</dbReference>
<dbReference type="Proteomes" id="UP000682733">
    <property type="component" value="Unassembled WGS sequence"/>
</dbReference>
<dbReference type="EMBL" id="CAJOBC010106476">
    <property type="protein sequence ID" value="CAF4503815.1"/>
    <property type="molecule type" value="Genomic_DNA"/>
</dbReference>
<dbReference type="Proteomes" id="UP000681722">
    <property type="component" value="Unassembled WGS sequence"/>
</dbReference>
<dbReference type="Proteomes" id="UP000663829">
    <property type="component" value="Unassembled WGS sequence"/>
</dbReference>
<sequence length="271" mass="30279">MSLGEIRERMMKAQKACIQNVDIFETATATILTNVCKSIKLAPEFLLTVMLPAAAHCCFNASVRSWSNYLNHFIIYSIICGFPCAGKSQAMRFVRKAVEDVEDALGINPDDSKNNNSATIESLIGELQKHSSIVQLWDELNTFLYSMGIYKSEKSAYDRSYFNTFFNGENRQRRQTCKNQKGTITKPRLNISAAGHPITTISSISDENTNIFTQDGLFARFIICAPKASAPLSSDFCDIDMHCPSLSHLLFGINQLHTNGVRDSSIILYFS</sequence>
<evidence type="ECO:0000313" key="1">
    <source>
        <dbReference type="EMBL" id="CAF1002597.1"/>
    </source>
</evidence>
<dbReference type="EMBL" id="CAJNOQ010039494">
    <property type="protein sequence ID" value="CAF1616637.1"/>
    <property type="molecule type" value="Genomic_DNA"/>
</dbReference>
<dbReference type="OrthoDB" id="10045809at2759"/>